<protein>
    <recommendedName>
        <fullName evidence="3">Large polyvalent protein associated domain-containing protein</fullName>
    </recommendedName>
</protein>
<evidence type="ECO:0000313" key="2">
    <source>
        <dbReference type="EMBL" id="CAB4159183.1"/>
    </source>
</evidence>
<feature type="compositionally biased region" description="Basic residues" evidence="1">
    <location>
        <begin position="2100"/>
        <end position="2111"/>
    </location>
</feature>
<gene>
    <name evidence="2" type="ORF">UFOVP708_60</name>
</gene>
<name>A0A6J5NK03_9CAUD</name>
<dbReference type="EMBL" id="LR796683">
    <property type="protein sequence ID" value="CAB4159183.1"/>
    <property type="molecule type" value="Genomic_DNA"/>
</dbReference>
<feature type="region of interest" description="Disordered" evidence="1">
    <location>
        <begin position="965"/>
        <end position="986"/>
    </location>
</feature>
<sequence length="3476" mass="368279">MLNYAKIAADLGSPDAPDAYFRGATYQDIGVNKELTDHLFKQFDPDGTKYGGDVEKLKNDFLNQTTWTKSSIAGSAVEWARSASETTDEKQRANLTERLYDSAPNRLVAKDSTLSQRFDALRYGVGGALVGDYGGDLALNIAMTPALLAKGAVTGVSALARAATHGGVAERLAASSAGREMIGKMAAGEATDEAKAAVLKQGWRTGAWQAAKFEATTNAVLGGVGNVIEGEARENRGLESGGIIENFATGAALGGVLGGALGGLTGAFEGRGIARELVGDAPADLLGRSGVQTIPERAQAQRAASEEQARIEAERLAAQNAPPPPPPDTSGRDGMVGLGVDLRLRGADLEDDLVSMGAELRAIARNEGEASGLSRPTVNAIADTISRYSDLPARAVSLRAEADALDPPIKAEGVVVTPEQQAQAGLLRSDAGVVERLAALAEEGKAVSAIYDGNSLTHEAATYLGALDRRLIGMIEADLAAKEKKAPPAAAGAAPTAPAPKPAPTAPTGAAPAAPPAAPAAAAPAADDTPPAPPVVDPAATAAAVPEAEQLRAFVPEASAPQFDNAINMLEAAGVDLPTFIARVQQDGGVTALAQEIAPKLEQVAGVDRLPEVQATLTSLTGNITRARAARDEAGQKAAPAPAAAAAPTTPQGPAPAAGSTVEGGESARPTPAQEEATAAVDEVVEPPPVSEADALLNAKGEMEYSSIKNSISAEMAEAKTALVDMFHAASLHIDQAAATKDLAAKLEEARQGSDFLAVVLNGIDEQALAARGQDAVDALLRRIEEAAQERVSWHYINALSPLMTGPANVADMRTLLTAMPGLPPKDAARIEAHFTRYAREAMLQDLALNSNLDALRARYGNAVEELLGIKPLSAEEIAAREKVIADAEAKGQLVFSDPAFAPAAAKVDTQGIIKKASEGLDTEGAAHVGKSVRVFRKQLIAAGFAGDEATLREALTVRAMDARRESSEIAAEKQTSGSASGEEVASLRGDYMRRVDAYMDRFVLAEGSQGSMYPNPIINRFEKDPMVSGRIVVGGKAEAGGTVKTTDKDGNVTIQDGGGNAQRTFGRSGVGGPQGVIRGTDFGSGFFGRVFSSLRTAGSRRAAVREMVQAGVERNTNRTQVVVVGGVRISLPAKEAFGRYGETLAERLEANRMKGLVKATRRWIGGEIDENQYNARLAQIGKLLGPISNDEKKFARLWIETQDARETAERIAKAEAEKLLASIRDGGAEGKAELVNVLARLRKINKAGVKPPPGSKPKKVPVFKSGKDGKTYELVPEKHIEFGPVAKDGRGQLRVMGELIGTYENLPQGKGWKLRINGQQPVDVGDIEGAVKAIKKPGAGRDAIEANKDKLVKAPEAAAPPKAETPSDATEQVTVQVDAEDVAIPAEMSNTARVDEAMADLGIAKEGADRLTTEMAAKAPSDIAVPPGYQIVLRIRGSSSIDDIVVVNPNKHKRLGDAVSARLDEEWVIGTRVALKNTSGGAISWKNAPNYTLGAGGWAPLSVKRADAPAASVRAQEAAKADPNIAPEVLRAQRGPIDMKTAAKIKLEDGTTLADLYTSFNTGAIMASLPNNAADLDGMIANLRRLADEINSLAPHGILLDQVRRRTAFDSLQKSLAGASQADVDASLNLLRRLQGEGKGMPLIDRELGRDEGAFDVGTNYISVKGGGVLPSHVALSHEVAHWAYLNVLSPAERIEFLSIMRRKHYNADGSLNRASIAELTKPGFELTAGGLGVGGRDVSANEVFAWAFTQHYMDAMRGKTSGEASLWQRVADKVRQVMEFFFGRSANFDPELRAILDRVLPIEPGHTRFKYDTMLDSLTGERISTKAPEDGDRRRVYGSILAENMRKMDEHLAALDQALFSSTPAGASSLAEVVTKAATHLFIQLKDNSGKRGGDINTKLQAALRPYAKGKKGDKELRATGTPNWFGMFGKRGGGTVLGEFSGSRFESVVKKLDDAGGEIVLDIAGTEAHEQARKFSDISTMHALRLADDGMAWEEAAAQGEALARKALGLDENYVPDVDGLWGVAVAGMSEGKATITMQAVAMQVRDILADATEHFQARLDKNNFVVERNRLHAELPPKTAAASAADAAVEKEVKAAKKKSGGRKKSPKATAAPTEAAAAAVAQESGSGVNPPSSVGAVLSAITHRDPEQKSAIDRVGSRLFALLGITEPTNRDLEWMTGEALGDGVVPDAPAGESPAFELLRDVLRSVSEQLTNPKSDPFDAIRELAALVAGHRQLPGYTDLAVVGFLRSEKELEVTPRQAEAMKMMSGSWEDEVEKIAREVVVLMQDSPIPEQAAKVPGLDGSVAAGVIAPAPRLADGTLHPAMAQRYAQQRLSTLDDPARRSLLSMLGMDHLDGESAEAIAQALSRSVVTMQRGKATLAPIDARQSIPIDAHEGKPVVAELLARLSAIEGALTRGIGDQSQNLAGRDAVLESLRAELPGVSIPNDGVKLSFLPSDKVLSDTMSADDLAMASGAIINSLVSTKKGANIADELRMVAGLEEGGTPSLGWIAVAEQKLGSAAVFAAMKDAGLLAFQVGDRLTIVNRSRVMDFDQAVDFSVKESRVQDAADGASPLGETVLNLSFGDLGQKLGAVTRLGWHQRAVQSGLSAEDAKTASFGAPGLGAPRNEEAQFQLSKKLWSPVQLSDNTARIAKAGMHWLANRLRKGESDDFFVSSHSSMARWTSSVVDSLDSISGRKGGVSTWGNEIGRQLRGAWSGAVSQSDAEDRVVRAIRTGTVAALEPKEMHAANKMIASFKTMRDEMERAGIPVQDITGKNGIVNYLPQRFNTVWLANNEAEAIGRLSKWMQKADGRSPEAADAASARIIRRVLADGDDAAWLGGAVKDPVHGSALGKLYSRVLDISSEDMEKLGLADLFDNNARGLLIGYAQTAATRIEVAKRFGVRGHGLTTYLDIAQRGFDGVVDAMLTPIRAMTTVKGVVEGQEVVIDPILVAPMTRNIEEASQLAQNIIEALRGVAGLEAKKKAAVDALIAMHPDLKADDIPHLRVRAEAIVGALSDFGGRPDVAAQREIEHARAYTSRIAGEGVSHGEVERRFIPVQRAMSTFNSVTLLGLATLSSITDSAMPLVRSGDAGAYLKGLGSLVKSFAGMDKEGARAMREMGVVMETIVHQAMQDVHGGRLGHFTNAFFLANGLTPWTNAMRSMAGVVGFESLKSAQRIAQAARDAGEFESRKYLKAVRYLRQMGAQELLNAEPLGTIAESKNIEAVRNALIRFANESVFQPNRNDIPLQFQDNPFWKLMFQFKSYPLMLGRMVKRVVKEAGARDEATGVWIGDVKPLMYLLTVGAGAAAGSLALRDVVAGRNEEAGAEGGDWRSVKDRNWSRIAADLGLVEKGETALSNEELDKRLGWYIESLLQLGTLGLVGDMFYQSARQLDNGAFGRERIMSQLFGPSIGTLQSAVQMVAGGVDTDESNAGERSGARAVISRVPVIGQQRPWAEALTDWIAGEKGDTTLE</sequence>
<feature type="compositionally biased region" description="Low complexity" evidence="1">
    <location>
        <begin position="2112"/>
        <end position="2136"/>
    </location>
</feature>
<dbReference type="PANTHER" id="PTHR48125:SF12">
    <property type="entry name" value="AT HOOK TRANSCRIPTION FACTOR FAMILY-RELATED"/>
    <property type="match status" value="1"/>
</dbReference>
<dbReference type="PANTHER" id="PTHR48125">
    <property type="entry name" value="LP07818P1"/>
    <property type="match status" value="1"/>
</dbReference>
<feature type="region of interest" description="Disordered" evidence="1">
    <location>
        <begin position="486"/>
        <end position="543"/>
    </location>
</feature>
<feature type="compositionally biased region" description="Low complexity" evidence="1">
    <location>
        <begin position="519"/>
        <end position="529"/>
    </location>
</feature>
<organism evidence="2">
    <name type="scientific">uncultured Caudovirales phage</name>
    <dbReference type="NCBI Taxonomy" id="2100421"/>
    <lineage>
        <taxon>Viruses</taxon>
        <taxon>Duplodnaviria</taxon>
        <taxon>Heunggongvirae</taxon>
        <taxon>Uroviricota</taxon>
        <taxon>Caudoviricetes</taxon>
        <taxon>Peduoviridae</taxon>
        <taxon>Maltschvirus</taxon>
        <taxon>Maltschvirus maltsch</taxon>
    </lineage>
</organism>
<proteinExistence type="predicted"/>
<feature type="region of interest" description="Disordered" evidence="1">
    <location>
        <begin position="630"/>
        <end position="683"/>
    </location>
</feature>
<evidence type="ECO:0008006" key="3">
    <source>
        <dbReference type="Google" id="ProtNLM"/>
    </source>
</evidence>
<accession>A0A6J5NK03</accession>
<feature type="compositionally biased region" description="Low complexity" evidence="1">
    <location>
        <begin position="487"/>
        <end position="496"/>
    </location>
</feature>
<feature type="region of interest" description="Disordered" evidence="1">
    <location>
        <begin position="2099"/>
        <end position="2136"/>
    </location>
</feature>
<reference evidence="2" key="1">
    <citation type="submission" date="2020-04" db="EMBL/GenBank/DDBJ databases">
        <authorList>
            <person name="Chiriac C."/>
            <person name="Salcher M."/>
            <person name="Ghai R."/>
            <person name="Kavagutti S V."/>
        </authorList>
    </citation>
    <scope>NUCLEOTIDE SEQUENCE</scope>
</reference>
<feature type="compositionally biased region" description="Low complexity" evidence="1">
    <location>
        <begin position="636"/>
        <end position="658"/>
    </location>
</feature>
<evidence type="ECO:0000256" key="1">
    <source>
        <dbReference type="SAM" id="MobiDB-lite"/>
    </source>
</evidence>
<feature type="region of interest" description="Disordered" evidence="1">
    <location>
        <begin position="1043"/>
        <end position="1073"/>
    </location>
</feature>